<feature type="compositionally biased region" description="Low complexity" evidence="9">
    <location>
        <begin position="306"/>
        <end position="315"/>
    </location>
</feature>
<comment type="catalytic activity">
    <reaction evidence="7">
        <text>a 5'-end triphospho-ribonucleoside in mRNA + H2O = a 5'-end diphospho-ribonucleoside in mRNA + phosphate + H(+)</text>
        <dbReference type="Rhea" id="RHEA:67004"/>
        <dbReference type="Rhea" id="RHEA-COMP:17164"/>
        <dbReference type="Rhea" id="RHEA-COMP:17165"/>
        <dbReference type="ChEBI" id="CHEBI:15377"/>
        <dbReference type="ChEBI" id="CHEBI:15378"/>
        <dbReference type="ChEBI" id="CHEBI:43474"/>
        <dbReference type="ChEBI" id="CHEBI:167616"/>
        <dbReference type="ChEBI" id="CHEBI:167618"/>
        <dbReference type="EC" id="3.6.1.74"/>
    </reaction>
    <physiologicalReaction direction="left-to-right" evidence="7">
        <dbReference type="Rhea" id="RHEA:67005"/>
    </physiologicalReaction>
</comment>
<evidence type="ECO:0000256" key="4">
    <source>
        <dbReference type="ARBA" id="ARBA00022664"/>
    </source>
</evidence>
<keyword evidence="4 8" id="KW-0507">mRNA processing</keyword>
<dbReference type="HOGENOM" id="CLU_015678_0_0_1"/>
<feature type="domain" description="mRNA triphosphatase Cet1-like" evidence="10">
    <location>
        <begin position="672"/>
        <end position="833"/>
    </location>
</feature>
<evidence type="ECO:0000256" key="5">
    <source>
        <dbReference type="ARBA" id="ARBA00022801"/>
    </source>
</evidence>
<evidence type="ECO:0000313" key="13">
    <source>
        <dbReference type="Proteomes" id="UP000001197"/>
    </source>
</evidence>
<feature type="compositionally biased region" description="Pro residues" evidence="9">
    <location>
        <begin position="18"/>
        <end position="27"/>
    </location>
</feature>
<evidence type="ECO:0000259" key="10">
    <source>
        <dbReference type="Pfam" id="PF02940"/>
    </source>
</evidence>
<sequence length="876" mass="95938">MDLRVMLNDNGPAASTPSKPPQPPTLQPAPQHHQQQHHHQQQMHPQPTLPSTPIQTNPHQSFRDYGQQPQPSPSRHVSHDYGVQQRAPSGAFASPPPYPSAGPYGAGRPPPPSIQPMPMPPAELRSPSMSSGPVPSPYRQTPGSSSISSASGYPFPPQQAPTSPVQRHQYTPTSAYPREGYGQPTGVAGMTGPPSSYMQGSHVPQTPPVGTPGGPHAYVQRSHSAHSTPTPTSAHSQPAQYGAPFVQGSPVAAPHPLPQPDLQRQSSLPPTPGGGAGAAPLSTRPAQVSTGYGQPTSPYGQRLPAPSFHGHSTPHTSPPPPPPPSLPRNSSVQSSGQHDPHSRDSVGRGPPSHGDRDRSLSVSPKTRVPSLPRSSGRPRSSVSDFDSRIINPPIHPPPPTTTMAPIAEQDAARDRASTPAKRKLAERELRPDELENRDTRPPPLRDSSGRPALVDAGAVPLNARRAMVAPEKKRRKVYTQPPVWAQSQDGRPLHKANSILFHPVPFSGSVSHQTNGTKTEPQPSRQTSPEEKRSIAAPRDHQSAPLPPPGPPQPDAAAIASGLGPWEPSIVNTALPYDSCTKHIADWLTHFVLGSPDIQEMEARGVKFEIEAKLGTIIDKDTSERLRLPIYTECVLEEGEWVKFQSSMSEVNLSCSPPPLPPFPPANLCLLQSEHRSFNDFLNEMVKETHVNRTRVPIEYLHRREIDRFVELPPEIRDRHLPKCVTRLAGRKPPRVRITYEKKTNQVLARIVKARVADTNIHFPRSPLDCRISINLEWTWDGPPQVLDQLVKEQGGGSYQRDKDRLCYKHRFYQVDLTQVISQNKEHELEVELDPAALFDQGRRAMDQQPNQYMELVGGLVNNIRVLAHKAAEFRS</sequence>
<dbReference type="EC" id="3.6.1.74" evidence="8"/>
<feature type="region of interest" description="Disordered" evidence="9">
    <location>
        <begin position="1"/>
        <end position="490"/>
    </location>
</feature>
<feature type="compositionally biased region" description="Polar residues" evidence="9">
    <location>
        <begin position="51"/>
        <end position="60"/>
    </location>
</feature>
<accession>B2APN4</accession>
<dbReference type="SUPFAM" id="SSF55154">
    <property type="entry name" value="CYTH-like phosphatases"/>
    <property type="match status" value="1"/>
</dbReference>
<feature type="compositionally biased region" description="Pro residues" evidence="9">
    <location>
        <begin position="316"/>
        <end position="326"/>
    </location>
</feature>
<dbReference type="PANTHER" id="PTHR28118">
    <property type="entry name" value="POLYNUCLEOTIDE 5'-TRIPHOSPHATASE-RELATED"/>
    <property type="match status" value="1"/>
</dbReference>
<dbReference type="Pfam" id="PF02940">
    <property type="entry name" value="mRNA_triPase"/>
    <property type="match status" value="2"/>
</dbReference>
<dbReference type="Proteomes" id="UP000001197">
    <property type="component" value="Chromosome 5"/>
</dbReference>
<dbReference type="InterPro" id="IPR037009">
    <property type="entry name" value="mRNA_triPase_Cet1_sf"/>
</dbReference>
<dbReference type="PANTHER" id="PTHR28118:SF1">
    <property type="entry name" value="POLYNUCLEOTIDE 5'-TRIPHOSPHATASE CTL1-RELATED"/>
    <property type="match status" value="1"/>
</dbReference>
<keyword evidence="13" id="KW-1185">Reference proteome</keyword>
<evidence type="ECO:0000256" key="7">
    <source>
        <dbReference type="ARBA" id="ARBA00047740"/>
    </source>
</evidence>
<feature type="compositionally biased region" description="Low complexity" evidence="9">
    <location>
        <begin position="225"/>
        <end position="239"/>
    </location>
</feature>
<dbReference type="InterPro" id="IPR004206">
    <property type="entry name" value="mRNA_triPase_Cet1"/>
</dbReference>
<dbReference type="eggNOG" id="ENOG502RZAX">
    <property type="taxonomic scope" value="Eukaryota"/>
</dbReference>
<feature type="compositionally biased region" description="Polar residues" evidence="9">
    <location>
        <begin position="508"/>
        <end position="527"/>
    </location>
</feature>
<comment type="function">
    <text evidence="8">First step of mRNA capping. Converts the 5'-triphosphate end of a nascent mRNA chain into a diphosphate end.</text>
</comment>
<comment type="similarity">
    <text evidence="3 8">Belongs to the fungal TPase family.</text>
</comment>
<feature type="region of interest" description="Disordered" evidence="9">
    <location>
        <begin position="504"/>
        <end position="562"/>
    </location>
</feature>
<dbReference type="Gene3D" id="3.20.100.10">
    <property type="entry name" value="mRNA triphosphatase Cet1-like"/>
    <property type="match status" value="1"/>
</dbReference>
<feature type="compositionally biased region" description="Pro residues" evidence="9">
    <location>
        <begin position="545"/>
        <end position="554"/>
    </location>
</feature>
<evidence type="ECO:0000256" key="3">
    <source>
        <dbReference type="ARBA" id="ARBA00006345"/>
    </source>
</evidence>
<dbReference type="InterPro" id="IPR033469">
    <property type="entry name" value="CYTH-like_dom_sf"/>
</dbReference>
<evidence type="ECO:0000313" key="12">
    <source>
        <dbReference type="EMBL" id="CDP30171.1"/>
    </source>
</evidence>
<comment type="cofactor">
    <cofactor evidence="1 8">
        <name>Mg(2+)</name>
        <dbReference type="ChEBI" id="CHEBI:18420"/>
    </cofactor>
</comment>
<feature type="compositionally biased region" description="Pro residues" evidence="9">
    <location>
        <begin position="108"/>
        <end position="121"/>
    </location>
</feature>
<gene>
    <name evidence="11" type="ORF">PODANS_5_11580</name>
</gene>
<dbReference type="GO" id="GO:0140818">
    <property type="term" value="F:mRNA 5'-triphosphate monophosphatase activity"/>
    <property type="evidence" value="ECO:0007669"/>
    <property type="project" value="UniProtKB-EC"/>
</dbReference>
<dbReference type="STRING" id="515849.B2APN4"/>
<name>B2APN4_PODAN</name>
<feature type="domain" description="mRNA triphosphatase Cet1-like" evidence="10">
    <location>
        <begin position="578"/>
        <end position="652"/>
    </location>
</feature>
<reference evidence="11 13" key="1">
    <citation type="journal article" date="2008" name="Genome Biol.">
        <title>The genome sequence of the model ascomycete fungus Podospora anserina.</title>
        <authorList>
            <person name="Espagne E."/>
            <person name="Lespinet O."/>
            <person name="Malagnac F."/>
            <person name="Da Silva C."/>
            <person name="Jaillon O."/>
            <person name="Porcel B.M."/>
            <person name="Couloux A."/>
            <person name="Aury J.-M."/>
            <person name="Segurens B."/>
            <person name="Poulain J."/>
            <person name="Anthouard V."/>
            <person name="Grossetete S."/>
            <person name="Khalili H."/>
            <person name="Coppin E."/>
            <person name="Dequard-Chablat M."/>
            <person name="Picard M."/>
            <person name="Contamine V."/>
            <person name="Arnaise S."/>
            <person name="Bourdais A."/>
            <person name="Berteaux-Lecellier V."/>
            <person name="Gautheret D."/>
            <person name="de Vries R.P."/>
            <person name="Battaglia E."/>
            <person name="Coutinho P.M."/>
            <person name="Danchin E.G.J."/>
            <person name="Henrissat B."/>
            <person name="El Khoury R."/>
            <person name="Sainsard-Chanet A."/>
            <person name="Boivin A."/>
            <person name="Pinan-Lucarre B."/>
            <person name="Sellem C.H."/>
            <person name="Debuchy R."/>
            <person name="Wincker P."/>
            <person name="Weissenbach J."/>
            <person name="Silar P."/>
        </authorList>
    </citation>
    <scope>NUCLEOTIDE SEQUENCE [LARGE SCALE GENOMIC DNA]</scope>
    <source>
        <strain evidence="13">S / ATCC MYA-4624 / DSM 980 / FGSC 10383</strain>
        <strain evidence="11">S mat+</strain>
    </source>
</reference>
<feature type="compositionally biased region" description="Basic and acidic residues" evidence="9">
    <location>
        <begin position="423"/>
        <end position="440"/>
    </location>
</feature>
<feature type="compositionally biased region" description="Basic and acidic residues" evidence="9">
    <location>
        <begin position="528"/>
        <end position="542"/>
    </location>
</feature>
<dbReference type="AlphaFoldDB" id="B2APN4"/>
<dbReference type="OrthoDB" id="272147at2759"/>
<proteinExistence type="inferred from homology"/>
<feature type="compositionally biased region" description="Polar residues" evidence="9">
    <location>
        <begin position="160"/>
        <end position="174"/>
    </location>
</feature>
<keyword evidence="8" id="KW-0506">mRNA capping</keyword>
<dbReference type="RefSeq" id="XP_001905723.1">
    <property type="nucleotide sequence ID" value="XM_001905688.1"/>
</dbReference>
<organism evidence="11">
    <name type="scientific">Podospora anserina (strain S / ATCC MYA-4624 / DSM 980 / FGSC 10383)</name>
    <name type="common">Pleurage anserina</name>
    <dbReference type="NCBI Taxonomy" id="515849"/>
    <lineage>
        <taxon>Eukaryota</taxon>
        <taxon>Fungi</taxon>
        <taxon>Dikarya</taxon>
        <taxon>Ascomycota</taxon>
        <taxon>Pezizomycotina</taxon>
        <taxon>Sordariomycetes</taxon>
        <taxon>Sordariomycetidae</taxon>
        <taxon>Sordariales</taxon>
        <taxon>Podosporaceae</taxon>
        <taxon>Podospora</taxon>
        <taxon>Podospora anserina</taxon>
    </lineage>
</organism>
<dbReference type="GO" id="GO:0006370">
    <property type="term" value="P:7-methylguanosine mRNA capping"/>
    <property type="evidence" value="ECO:0007669"/>
    <property type="project" value="UniProtKB-UniRule"/>
</dbReference>
<dbReference type="InterPro" id="IPR040343">
    <property type="entry name" value="Cet1/Ctl1"/>
</dbReference>
<comment type="subcellular location">
    <subcellularLocation>
        <location evidence="2 8">Nucleus</location>
    </subcellularLocation>
</comment>
<keyword evidence="6 8" id="KW-0539">Nucleus</keyword>
<dbReference type="GO" id="GO:0004651">
    <property type="term" value="F:polynucleotide 5'-phosphatase activity"/>
    <property type="evidence" value="ECO:0007669"/>
    <property type="project" value="UniProtKB-UniRule"/>
</dbReference>
<reference evidence="12" key="4">
    <citation type="submission" date="2015-04" db="EMBL/GenBank/DDBJ databases">
        <title>Maintaining two mating types: Structure of the mating type locus and its role in heterokaryosis in Podospora anserina.</title>
        <authorList>
            <person name="Grognet P."/>
            <person name="Bidard F."/>
            <person name="Kuchly C."/>
            <person name="Chan Ho Tong L."/>
            <person name="Coppin E."/>
            <person name="Ait Benkhali J."/>
            <person name="Couloux A."/>
            <person name="Wincker P."/>
            <person name="Debuchy R."/>
            <person name="Silar P."/>
        </authorList>
    </citation>
    <scope>NUCLEOTIDE SEQUENCE</scope>
</reference>
<feature type="compositionally biased region" description="Low complexity" evidence="9">
    <location>
        <begin position="367"/>
        <end position="383"/>
    </location>
</feature>
<evidence type="ECO:0000313" key="11">
    <source>
        <dbReference type="EMBL" id="CAP65966.1"/>
    </source>
</evidence>
<comment type="subunit">
    <text evidence="8">Heterodimer. The mRNA-capping enzyme is composed of two separate chains alpha and beta, respectively a mRNA guanylyltransferase and an mRNA 5'-triphosphate monophosphatase.</text>
</comment>
<dbReference type="KEGG" id="pan:PODANSg2750"/>
<evidence type="ECO:0000256" key="9">
    <source>
        <dbReference type="SAM" id="MobiDB-lite"/>
    </source>
</evidence>
<keyword evidence="5 8" id="KW-0378">Hydrolase</keyword>
<dbReference type="GO" id="GO:0031533">
    <property type="term" value="C:mRNA capping enzyme complex"/>
    <property type="evidence" value="ECO:0007669"/>
    <property type="project" value="UniProtKB-UniRule"/>
</dbReference>
<evidence type="ECO:0000256" key="8">
    <source>
        <dbReference type="RuleBase" id="RU367053"/>
    </source>
</evidence>
<dbReference type="GeneID" id="6189888"/>
<evidence type="ECO:0000256" key="2">
    <source>
        <dbReference type="ARBA" id="ARBA00004123"/>
    </source>
</evidence>
<reference evidence="13" key="3">
    <citation type="journal article" date="2014" name="Genetics">
        <title>Maintaining two mating types: Structure of the mating type locus and its role in heterokaryosis in Podospora anserina.</title>
        <authorList>
            <person name="Grognet P."/>
            <person name="Bidard F."/>
            <person name="Kuchly C."/>
            <person name="Tong L.C.H."/>
            <person name="Coppin E."/>
            <person name="Benkhali J.A."/>
            <person name="Couloux A."/>
            <person name="Wincker P."/>
            <person name="Debuchy R."/>
            <person name="Silar P."/>
        </authorList>
    </citation>
    <scope>GENOME REANNOTATION</scope>
    <source>
        <strain evidence="13">S / ATCC MYA-4624 / DSM 980 / FGSC 10383</strain>
    </source>
</reference>
<dbReference type="EMBL" id="CU633876">
    <property type="protein sequence ID" value="CAP65966.1"/>
    <property type="molecule type" value="Genomic_DNA"/>
</dbReference>
<dbReference type="VEuPathDB" id="FungiDB:PODANS_5_11580"/>
<evidence type="ECO:0000256" key="1">
    <source>
        <dbReference type="ARBA" id="ARBA00001946"/>
    </source>
</evidence>
<feature type="compositionally biased region" description="Polar residues" evidence="9">
    <location>
        <begin position="284"/>
        <end position="299"/>
    </location>
</feature>
<dbReference type="EMBL" id="FO904940">
    <property type="protein sequence ID" value="CDP30171.1"/>
    <property type="molecule type" value="Genomic_DNA"/>
</dbReference>
<reference evidence="11" key="2">
    <citation type="submission" date="2008-07" db="EMBL/GenBank/DDBJ databases">
        <authorList>
            <person name="Genoscope - CEA"/>
        </authorList>
    </citation>
    <scope>NUCLEOTIDE SEQUENCE</scope>
    <source>
        <strain evidence="11">S mat+</strain>
    </source>
</reference>
<evidence type="ECO:0000256" key="6">
    <source>
        <dbReference type="ARBA" id="ARBA00023242"/>
    </source>
</evidence>
<dbReference type="CDD" id="cd07470">
    <property type="entry name" value="CYTH-like_mRNA_RTPase"/>
    <property type="match status" value="1"/>
</dbReference>
<protein>
    <recommendedName>
        <fullName evidence="8">mRNA-capping enzyme subunit beta</fullName>
        <ecNumber evidence="8">3.6.1.74</ecNumber>
    </recommendedName>
    <alternativeName>
        <fullName evidence="8">mRNA 5'-phosphatase</fullName>
    </alternativeName>
    <alternativeName>
        <fullName evidence="8">mRNA 5'-triphosphate monophosphatase</fullName>
    </alternativeName>
</protein>